<evidence type="ECO:0000256" key="1">
    <source>
        <dbReference type="ARBA" id="ARBA00004571"/>
    </source>
</evidence>
<protein>
    <submittedName>
        <fullName evidence="10">TonB dependent receptor</fullName>
    </submittedName>
</protein>
<evidence type="ECO:0000256" key="4">
    <source>
        <dbReference type="ARBA" id="ARBA00022692"/>
    </source>
</evidence>
<dbReference type="SUPFAM" id="SSF49464">
    <property type="entry name" value="Carboxypeptidase regulatory domain-like"/>
    <property type="match status" value="1"/>
</dbReference>
<evidence type="ECO:0000313" key="10">
    <source>
        <dbReference type="EMBL" id="AXJ01083.1"/>
    </source>
</evidence>
<name>A0A345UKT1_9BACT</name>
<evidence type="ECO:0000256" key="2">
    <source>
        <dbReference type="ARBA" id="ARBA00022448"/>
    </source>
</evidence>
<evidence type="ECO:0000256" key="7">
    <source>
        <dbReference type="ARBA" id="ARBA00023237"/>
    </source>
</evidence>
<keyword evidence="6" id="KW-0472">Membrane</keyword>
<dbReference type="PANTHER" id="PTHR30069:SF29">
    <property type="entry name" value="HEMOGLOBIN AND HEMOGLOBIN-HAPTOGLOBIN-BINDING PROTEIN 1-RELATED"/>
    <property type="match status" value="1"/>
</dbReference>
<keyword evidence="2" id="KW-0813">Transport</keyword>
<feature type="domain" description="TonB-dependent receptor plug" evidence="9">
    <location>
        <begin position="131"/>
        <end position="266"/>
    </location>
</feature>
<keyword evidence="11" id="KW-1185">Reference proteome</keyword>
<feature type="chain" id="PRO_5016766394" evidence="8">
    <location>
        <begin position="22"/>
        <end position="921"/>
    </location>
</feature>
<dbReference type="InterPro" id="IPR036942">
    <property type="entry name" value="Beta-barrel_TonB_sf"/>
</dbReference>
<dbReference type="Pfam" id="PF07715">
    <property type="entry name" value="Plug"/>
    <property type="match status" value="1"/>
</dbReference>
<comment type="subcellular location">
    <subcellularLocation>
        <location evidence="1">Cell outer membrane</location>
        <topology evidence="1">Multi-pass membrane protein</topology>
    </subcellularLocation>
</comment>
<keyword evidence="5 8" id="KW-0732">Signal</keyword>
<dbReference type="GO" id="GO:0044718">
    <property type="term" value="P:siderophore transmembrane transport"/>
    <property type="evidence" value="ECO:0007669"/>
    <property type="project" value="TreeGrafter"/>
</dbReference>
<reference evidence="10 11" key="1">
    <citation type="submission" date="2018-03" db="EMBL/GenBank/DDBJ databases">
        <title>Phenotypic and genomic properties of Cyclonatronum proteinivorum gen. nov., sp. nov., a haloalkaliphilic bacteroidete from soda lakes possessing Na+-translocating rhodopsin.</title>
        <authorList>
            <person name="Toshchakov S.V."/>
            <person name="Korzhenkov A."/>
            <person name="Samarov N.I."/>
            <person name="Kublanov I.V."/>
            <person name="Muntyan M.S."/>
            <person name="Sorokin D.Y."/>
        </authorList>
    </citation>
    <scope>NUCLEOTIDE SEQUENCE [LARGE SCALE GENOMIC DNA]</scope>
    <source>
        <strain evidence="10 11">Omega</strain>
    </source>
</reference>
<accession>A0A345UKT1</accession>
<organism evidence="10 11">
    <name type="scientific">Cyclonatronum proteinivorum</name>
    <dbReference type="NCBI Taxonomy" id="1457365"/>
    <lineage>
        <taxon>Bacteria</taxon>
        <taxon>Pseudomonadati</taxon>
        <taxon>Balneolota</taxon>
        <taxon>Balneolia</taxon>
        <taxon>Balneolales</taxon>
        <taxon>Cyclonatronaceae</taxon>
        <taxon>Cyclonatronum</taxon>
    </lineage>
</organism>
<proteinExistence type="predicted"/>
<dbReference type="RefSeq" id="WP_114984314.1">
    <property type="nucleotide sequence ID" value="NZ_CP027806.1"/>
</dbReference>
<keyword evidence="3" id="KW-1134">Transmembrane beta strand</keyword>
<keyword evidence="10" id="KW-0675">Receptor</keyword>
<dbReference type="EMBL" id="CP027806">
    <property type="protein sequence ID" value="AXJ01083.1"/>
    <property type="molecule type" value="Genomic_DNA"/>
</dbReference>
<evidence type="ECO:0000259" key="9">
    <source>
        <dbReference type="Pfam" id="PF07715"/>
    </source>
</evidence>
<evidence type="ECO:0000256" key="3">
    <source>
        <dbReference type="ARBA" id="ARBA00022452"/>
    </source>
</evidence>
<dbReference type="InterPro" id="IPR039426">
    <property type="entry name" value="TonB-dep_rcpt-like"/>
</dbReference>
<evidence type="ECO:0000256" key="6">
    <source>
        <dbReference type="ARBA" id="ARBA00023136"/>
    </source>
</evidence>
<dbReference type="AlphaFoldDB" id="A0A345UKT1"/>
<dbReference type="Gene3D" id="2.40.170.20">
    <property type="entry name" value="TonB-dependent receptor, beta-barrel domain"/>
    <property type="match status" value="1"/>
</dbReference>
<dbReference type="Gene3D" id="2.170.130.10">
    <property type="entry name" value="TonB-dependent receptor, plug domain"/>
    <property type="match status" value="1"/>
</dbReference>
<dbReference type="Proteomes" id="UP000254808">
    <property type="component" value="Chromosome"/>
</dbReference>
<dbReference type="SUPFAM" id="SSF56935">
    <property type="entry name" value="Porins"/>
    <property type="match status" value="1"/>
</dbReference>
<dbReference type="GO" id="GO:0009279">
    <property type="term" value="C:cell outer membrane"/>
    <property type="evidence" value="ECO:0007669"/>
    <property type="project" value="UniProtKB-SubCell"/>
</dbReference>
<feature type="signal peptide" evidence="8">
    <location>
        <begin position="1"/>
        <end position="21"/>
    </location>
</feature>
<dbReference type="Gene3D" id="2.60.40.1120">
    <property type="entry name" value="Carboxypeptidase-like, regulatory domain"/>
    <property type="match status" value="1"/>
</dbReference>
<dbReference type="InterPro" id="IPR008969">
    <property type="entry name" value="CarboxyPept-like_regulatory"/>
</dbReference>
<evidence type="ECO:0000313" key="11">
    <source>
        <dbReference type="Proteomes" id="UP000254808"/>
    </source>
</evidence>
<dbReference type="InterPro" id="IPR012910">
    <property type="entry name" value="Plug_dom"/>
</dbReference>
<keyword evidence="4" id="KW-0812">Transmembrane</keyword>
<sequence length="921" mass="102381">MAKLIVFIFSCFFLVSQTALSPLHAKSTDTYTEARICGIVTELATSEPLPAAVILFPEHDIFTTTDLEGEFCVTIPSGITTLRVTHLGMVPIELTVDTRAEQDVVLELRMAFSALNMEEISVTATAVHSLEQPGTVRRIGREAIEHTQASSLADLFELLPGQLSGTPALSGPRQSLLRQVPTTAEAARANALGTGIFMDGIPISNNANLQDDVTILNAAPGSLPPFASVAGRGVDLREIPPDLIESLEVVQGIPSARFGDITTGAVLLQSRAGAMTPQLRFRFNPNLIDASFSGGVGDGITSTGLSFSGNLTQSSADPRQNLDIFNRVTGQANISRAWFANRALRTNFRFQASQFLDERRRDPQDEVSQRVRESQDRFFQFATNNSYAFRRDRSHRISLDTNFSLRQQRGFFAENITRVGLFPLSDALTDTTIIGTFGSTDYRNETTVEGNPLNIYMRLEYTNRLQAGNTLHIPVIGFEWKHDSNRGEGRQFDVLRPPRQNFSVGDRPRSFDDIPALNVMSFYAEHRMAGYWGDRVYTLQAGLRYDNVVPQSLTRGRFGTVLAPRINAGTELFHGINLRAGYGITAKAPPLNMLFPGPRFFDVVNFSNFATDPDERLILITTSVVEPDNSQMRSFQSRKFETGLFYDRSAVYLSITVFDEKTTGAFGFTRDVHPVVFDRFEAVSFPEGAPPVLNPEPVETRTFLGAFDAPQNSRFIHNRGVEFESFFNPRLMLLSSLSFNAALINTVAGDDGLNIDTNRLFGAAVPDRIGIYSREQTERTRLSTSLRSIHHVPDLGLVISLLAQTVWLDRDRRTNVNPNAVGFITAGGDRVMIPENEQGSDEFADIRLLVSDSFLIEEQPPQLWLFNLRLSKSFRGGAEASFFVNNFFASRPLFESRRTGALIRRNPPLFFGFDLSVRIRP</sequence>
<dbReference type="OrthoDB" id="9812892at2"/>
<dbReference type="InterPro" id="IPR037066">
    <property type="entry name" value="Plug_dom_sf"/>
</dbReference>
<keyword evidence="7" id="KW-0998">Cell outer membrane</keyword>
<evidence type="ECO:0000256" key="5">
    <source>
        <dbReference type="ARBA" id="ARBA00022729"/>
    </source>
</evidence>
<dbReference type="KEGG" id="cprv:CYPRO_1833"/>
<dbReference type="Pfam" id="PF13715">
    <property type="entry name" value="CarbopepD_reg_2"/>
    <property type="match status" value="1"/>
</dbReference>
<dbReference type="GO" id="GO:0015344">
    <property type="term" value="F:siderophore uptake transmembrane transporter activity"/>
    <property type="evidence" value="ECO:0007669"/>
    <property type="project" value="TreeGrafter"/>
</dbReference>
<dbReference type="PANTHER" id="PTHR30069">
    <property type="entry name" value="TONB-DEPENDENT OUTER MEMBRANE RECEPTOR"/>
    <property type="match status" value="1"/>
</dbReference>
<evidence type="ECO:0000256" key="8">
    <source>
        <dbReference type="SAM" id="SignalP"/>
    </source>
</evidence>
<gene>
    <name evidence="10" type="ORF">CYPRO_1833</name>
</gene>